<keyword evidence="1" id="KW-1133">Transmembrane helix</keyword>
<reference evidence="2 3" key="1">
    <citation type="submission" date="2018-04" db="EMBL/GenBank/DDBJ databases">
        <title>Novel Campyloabacter and Helicobacter Species and Strains.</title>
        <authorList>
            <person name="Mannion A.J."/>
            <person name="Shen Z."/>
            <person name="Fox J.G."/>
        </authorList>
    </citation>
    <scope>NUCLEOTIDE SEQUENCE [LARGE SCALE GENOMIC DNA]</scope>
    <source>
        <strain evidence="2 3">MIT 99-5101</strain>
    </source>
</reference>
<evidence type="ECO:0000313" key="3">
    <source>
        <dbReference type="Proteomes" id="UP000256650"/>
    </source>
</evidence>
<keyword evidence="1" id="KW-0812">Transmembrane</keyword>
<feature type="transmembrane region" description="Helical" evidence="1">
    <location>
        <begin position="7"/>
        <end position="28"/>
    </location>
</feature>
<proteinExistence type="predicted"/>
<dbReference type="RefSeq" id="WP_115551698.1">
    <property type="nucleotide sequence ID" value="NZ_CAONBV010000081.1"/>
</dbReference>
<keyword evidence="1" id="KW-0472">Membrane</keyword>
<evidence type="ECO:0000313" key="2">
    <source>
        <dbReference type="EMBL" id="RDU62772.1"/>
    </source>
</evidence>
<comment type="caution">
    <text evidence="2">The sequence shown here is derived from an EMBL/GenBank/DDBJ whole genome shotgun (WGS) entry which is preliminary data.</text>
</comment>
<dbReference type="GeneID" id="82535828"/>
<dbReference type="OrthoDB" id="5324824at2"/>
<accession>A0A3D8ICA1</accession>
<protein>
    <submittedName>
        <fullName evidence="2">Uncharacterized protein</fullName>
    </submittedName>
</protein>
<gene>
    <name evidence="2" type="ORF">CQA43_05930</name>
</gene>
<dbReference type="AlphaFoldDB" id="A0A3D8ICA1"/>
<sequence>MKNYWPFGIFLLAMVVVGLIVLTIKVAVMNPVELQSICQRSSQEIDANINEIVKSRESFLNKYNVSFEGALQQDTKSFRQIFLRLSNKINGKIETDAKVSFFLTRPNTVKEDKNLGEGELVEGLWQSQSFEVQKEGRYQSEALIEIGEDSICVTQEYFIQKSID</sequence>
<keyword evidence="3" id="KW-1185">Reference proteome</keyword>
<evidence type="ECO:0000256" key="1">
    <source>
        <dbReference type="SAM" id="Phobius"/>
    </source>
</evidence>
<organism evidence="2 3">
    <name type="scientific">Helicobacter ganmani</name>
    <dbReference type="NCBI Taxonomy" id="60246"/>
    <lineage>
        <taxon>Bacteria</taxon>
        <taxon>Pseudomonadati</taxon>
        <taxon>Campylobacterota</taxon>
        <taxon>Epsilonproteobacteria</taxon>
        <taxon>Campylobacterales</taxon>
        <taxon>Helicobacteraceae</taxon>
        <taxon>Helicobacter</taxon>
    </lineage>
</organism>
<dbReference type="Proteomes" id="UP000256650">
    <property type="component" value="Unassembled WGS sequence"/>
</dbReference>
<name>A0A3D8ICA1_9HELI</name>
<dbReference type="EMBL" id="NXLS01000005">
    <property type="protein sequence ID" value="RDU62772.1"/>
    <property type="molecule type" value="Genomic_DNA"/>
</dbReference>